<dbReference type="SUPFAM" id="SSF52096">
    <property type="entry name" value="ClpP/crotonase"/>
    <property type="match status" value="1"/>
</dbReference>
<proteinExistence type="inferred from homology"/>
<dbReference type="PANTHER" id="PTHR42987:SF8">
    <property type="entry name" value="PROTEINASE"/>
    <property type="match status" value="1"/>
</dbReference>
<protein>
    <submittedName>
        <fullName evidence="6">S49 family peptidase</fullName>
    </submittedName>
</protein>
<keyword evidence="4" id="KW-0720">Serine protease</keyword>
<dbReference type="KEGG" id="lit:FPZ52_09100"/>
<dbReference type="Gene3D" id="6.20.330.10">
    <property type="match status" value="1"/>
</dbReference>
<gene>
    <name evidence="6" type="ORF">FPZ52_09100</name>
</gene>
<keyword evidence="3" id="KW-0378">Hydrolase</keyword>
<accession>A0A5B8I8H8</accession>
<reference evidence="6 7" key="1">
    <citation type="submission" date="2019-07" db="EMBL/GenBank/DDBJ databases">
        <title>Litoreibacter alkalisoli sp. nov., isolated from saline-alkaline soil.</title>
        <authorList>
            <person name="Wang S."/>
            <person name="Xu L."/>
            <person name="Xing Y.-T."/>
            <person name="Sun J.-Q."/>
        </authorList>
    </citation>
    <scope>NUCLEOTIDE SEQUENCE [LARGE SCALE GENOMIC DNA]</scope>
    <source>
        <strain evidence="6 7">LN3S51</strain>
    </source>
</reference>
<name>A0A5B8I8H8_9RHOB</name>
<keyword evidence="2" id="KW-0645">Protease</keyword>
<dbReference type="GO" id="GO:0008236">
    <property type="term" value="F:serine-type peptidase activity"/>
    <property type="evidence" value="ECO:0007669"/>
    <property type="project" value="UniProtKB-KW"/>
</dbReference>
<evidence type="ECO:0000256" key="3">
    <source>
        <dbReference type="ARBA" id="ARBA00022801"/>
    </source>
</evidence>
<dbReference type="CDD" id="cd07023">
    <property type="entry name" value="S49_Sppa_N_C"/>
    <property type="match status" value="1"/>
</dbReference>
<evidence type="ECO:0000256" key="1">
    <source>
        <dbReference type="ARBA" id="ARBA00008683"/>
    </source>
</evidence>
<dbReference type="Pfam" id="PF01343">
    <property type="entry name" value="Peptidase_S49"/>
    <property type="match status" value="1"/>
</dbReference>
<dbReference type="OrthoDB" id="9764363at2"/>
<dbReference type="InterPro" id="IPR002142">
    <property type="entry name" value="Peptidase_S49"/>
</dbReference>
<dbReference type="InterPro" id="IPR047272">
    <property type="entry name" value="S49_SppA_C"/>
</dbReference>
<dbReference type="AlphaFoldDB" id="A0A5B8I8H8"/>
<organism evidence="6 7">
    <name type="scientific">Qingshengfaniella alkalisoli</name>
    <dbReference type="NCBI Taxonomy" id="2599296"/>
    <lineage>
        <taxon>Bacteria</taxon>
        <taxon>Pseudomonadati</taxon>
        <taxon>Pseudomonadota</taxon>
        <taxon>Alphaproteobacteria</taxon>
        <taxon>Rhodobacterales</taxon>
        <taxon>Paracoccaceae</taxon>
        <taxon>Qingshengfaniella</taxon>
    </lineage>
</organism>
<feature type="domain" description="Peptidase S49" evidence="5">
    <location>
        <begin position="80"/>
        <end position="222"/>
    </location>
</feature>
<dbReference type="Proteomes" id="UP000318483">
    <property type="component" value="Chromosome"/>
</dbReference>
<evidence type="ECO:0000313" key="7">
    <source>
        <dbReference type="Proteomes" id="UP000318483"/>
    </source>
</evidence>
<dbReference type="EMBL" id="CP042261">
    <property type="protein sequence ID" value="QDY70305.1"/>
    <property type="molecule type" value="Genomic_DNA"/>
</dbReference>
<comment type="similarity">
    <text evidence="1">Belongs to the peptidase S49 family.</text>
</comment>
<dbReference type="RefSeq" id="WP_146365724.1">
    <property type="nucleotide sequence ID" value="NZ_CP042261.1"/>
</dbReference>
<evidence type="ECO:0000313" key="6">
    <source>
        <dbReference type="EMBL" id="QDY70305.1"/>
    </source>
</evidence>
<evidence type="ECO:0000256" key="2">
    <source>
        <dbReference type="ARBA" id="ARBA00022670"/>
    </source>
</evidence>
<dbReference type="Gene3D" id="3.90.226.10">
    <property type="entry name" value="2-enoyl-CoA Hydratase, Chain A, domain 1"/>
    <property type="match status" value="1"/>
</dbReference>
<keyword evidence="7" id="KW-1185">Reference proteome</keyword>
<evidence type="ECO:0000259" key="5">
    <source>
        <dbReference type="Pfam" id="PF01343"/>
    </source>
</evidence>
<dbReference type="InterPro" id="IPR029045">
    <property type="entry name" value="ClpP/crotonase-like_dom_sf"/>
</dbReference>
<evidence type="ECO:0000256" key="4">
    <source>
        <dbReference type="ARBA" id="ARBA00022825"/>
    </source>
</evidence>
<sequence>MEIRFPFKRKHPVVSVLRLQGVIASQARSGSSLNDATLAPLIEKAFTKGKPSAVALSINSPGGSPVQSSLIAARIRRMAEEKNIPVIAFVEDVAASGGYWLATAADEIFVDGCSIVGSIGVISAGFGAHEFITRHGIERRVHTAGKSKSILDPFRPEKPEDIERLNTILADMHDRFKEQVTKRRGAKLSKAEELFDGSFWLGGKALELGLVDSVGHLQPVMKERFGEKIRFNRFGPRKGLLSRFGVGLLHDAADVIEERASFARFGL</sequence>
<dbReference type="GO" id="GO:0006508">
    <property type="term" value="P:proteolysis"/>
    <property type="evidence" value="ECO:0007669"/>
    <property type="project" value="UniProtKB-KW"/>
</dbReference>
<dbReference type="PANTHER" id="PTHR42987">
    <property type="entry name" value="PEPTIDASE S49"/>
    <property type="match status" value="1"/>
</dbReference>